<sequence>MPNTERPRARPKHRNRSRIRARAATPEDVLENHLQQLFEEQELLHNLLISHRPGIKSQLEDLGGESNYEFDTQDEDGDDGMVEPLQVPNLKVEQSKEVIEEDQQEFNDKPDPVILAEDVVDFSSSPELPKIPSLPPRMYPYPMNHRSSCIPLPFLVGKCTPPKVNGQGFDPPFMYPEFIAKNQESRVKYIFTLVDSLVVQMERFLKISEHLRGEGAPKKRSTGTVPKSRPPSQFKIDQVGHAKYTITVNPRFKEPKQHNQSKNKLLAKSREQSFHQLPVIHPEPELDLDYEFGMEHIEKFRANKVRDESRGGTGIGKDKKEPTCNTGAVKKEVVKKRDPRPSGPHEFLDGFPECSFQGVRKSTKAIKKQAKWLNNGGDTLRPSTPITRPCTPDDNIPCTSNQAKNKIPTSRFSSKEEFFDTNCDFLIYKDSHPSVSKSAKTKARGAAEELADNKAPPTENNQSAEKPTLQRGIKREMTLTEIRRLGPELTDYQWDIIYFMREYRKDKKWEEKQRKAGKVPGKRPETFMKLKKRNLAREELARKYSYVPIKRVKKRPKYYKAFKRYKEFLKAEREYKKIQQARNPMLYPAKKMSKKEYRLRMQKLLNIRPRKIMKPRRMPKTKIRNQPVGEMPKSYEVTKRNEPIDRGQRLKNLLMDGERLRKQERLYHLVLPEDPLKAVYLPVLERRESFKSCLQCTSIQIMENDPESDFQSARSHHSTTTEFNSVMSKIPSGGSLSCRSSYSTCSAPPSRASSNATLCHDANQPSDTFHSCMDIPGRSIRKLLRIKKGTEKRGNKKLGMDLGAMGDLPRTKDKNKRRKPAKDIAQEDLHEPVVRYIPLKGDFRCYFELDGVSLQIIQWVARMRFRKGPIDGQKRICKYLAHFYWERLLRDGLFFHWFVNEGFFPAHYLTKERTAEELETLTNSQLDDEIVKYIDSVNTPDGERILFTFKMAHVMVVSYFRVLYYRATSERRPPEERFLLRCRFATSMVELYQQERGRQLLKGGINCLKLLHWALRHEGRVNQVYDEPVSNAEERAGINTCLVMRTPNLESLKEFYQRRVVPRPDALAINPMASRIRRYPNKDRARPADFLCPIQGCLSGLNSQILMAHFLSDHCRRMEELWLTDRMVLLFYPDCYPPMQIYCICVLALLGRMPCNMVPQPRLVLNQELPSKLLYFAEHIPCFLMFAQVAMESVEASVGRKLSPVKTKHGKDPLVPHDKDHATMYIFWLATADHDYPNVACRVYIYCQDRSVKGRSLLDFMKMSEFKGVPDMVTNYPKSYLAIDYPTMVSLTKDFNELIFIEVRYVNKLVDDPEDSGDEVFDV</sequence>
<dbReference type="Proteomes" id="UP001652680">
    <property type="component" value="Unassembled WGS sequence"/>
</dbReference>
<evidence type="ECO:0000313" key="5">
    <source>
        <dbReference type="RefSeq" id="XP_016981565.1"/>
    </source>
</evidence>
<dbReference type="OrthoDB" id="7872739at2759"/>
<gene>
    <name evidence="5" type="primary">LOC108046417</name>
    <name evidence="3" type="synonym">108046417</name>
</gene>
<dbReference type="GeneID" id="108046417"/>
<evidence type="ECO:0000259" key="2">
    <source>
        <dbReference type="Pfam" id="PF15866"/>
    </source>
</evidence>
<dbReference type="Pfam" id="PF15866">
    <property type="entry name" value="DUF4729"/>
    <property type="match status" value="1"/>
</dbReference>
<evidence type="ECO:0000313" key="4">
    <source>
        <dbReference type="Proteomes" id="UP001652680"/>
    </source>
</evidence>
<feature type="compositionally biased region" description="Basic residues" evidence="1">
    <location>
        <begin position="9"/>
        <end position="21"/>
    </location>
</feature>
<feature type="region of interest" description="Disordered" evidence="1">
    <location>
        <begin position="434"/>
        <end position="469"/>
    </location>
</feature>
<accession>A0A6P4ETQ9</accession>
<keyword evidence="4" id="KW-1185">Reference proteome</keyword>
<dbReference type="InterPro" id="IPR031732">
    <property type="entry name" value="DUF4729"/>
</dbReference>
<reference evidence="3" key="3">
    <citation type="submission" date="2025-05" db="UniProtKB">
        <authorList>
            <consortium name="EnsemblMetazoa"/>
        </authorList>
    </citation>
    <scope>IDENTIFICATION</scope>
</reference>
<evidence type="ECO:0000313" key="3">
    <source>
        <dbReference type="EnsemblMetazoa" id="XP_016981565.1"/>
    </source>
</evidence>
<feature type="region of interest" description="Disordered" evidence="1">
    <location>
        <begin position="214"/>
        <end position="240"/>
    </location>
</feature>
<evidence type="ECO:0000256" key="1">
    <source>
        <dbReference type="SAM" id="MobiDB-lite"/>
    </source>
</evidence>
<organism evidence="5">
    <name type="scientific">Drosophila rhopaloa</name>
    <name type="common">Fruit fly</name>
    <dbReference type="NCBI Taxonomy" id="1041015"/>
    <lineage>
        <taxon>Eukaryota</taxon>
        <taxon>Metazoa</taxon>
        <taxon>Ecdysozoa</taxon>
        <taxon>Arthropoda</taxon>
        <taxon>Hexapoda</taxon>
        <taxon>Insecta</taxon>
        <taxon>Pterygota</taxon>
        <taxon>Neoptera</taxon>
        <taxon>Endopterygota</taxon>
        <taxon>Diptera</taxon>
        <taxon>Brachycera</taxon>
        <taxon>Muscomorpha</taxon>
        <taxon>Ephydroidea</taxon>
        <taxon>Drosophilidae</taxon>
        <taxon>Drosophila</taxon>
        <taxon>Sophophora</taxon>
    </lineage>
</organism>
<reference evidence="5" key="2">
    <citation type="submission" date="2025-04" db="UniProtKB">
        <authorList>
            <consortium name="RefSeq"/>
        </authorList>
    </citation>
    <scope>IDENTIFICATION</scope>
</reference>
<dbReference type="RefSeq" id="XP_016981565.1">
    <property type="nucleotide sequence ID" value="XM_017126076.1"/>
</dbReference>
<protein>
    <submittedName>
        <fullName evidence="5">Uncharacterized protein LOC108046417 isoform X1</fullName>
    </submittedName>
</protein>
<reference evidence="4" key="1">
    <citation type="journal article" date="2021" name="Elife">
        <title>Highly contiguous assemblies of 101 drosophilid genomes.</title>
        <authorList>
            <person name="Kim B.Y."/>
            <person name="Wang J.R."/>
            <person name="Miller D.E."/>
            <person name="Barmina O."/>
            <person name="Delaney E."/>
            <person name="Thompson A."/>
            <person name="Comeault A.A."/>
            <person name="Peede D."/>
            <person name="D'Agostino E.R."/>
            <person name="Pelaez J."/>
            <person name="Aguilar J.M."/>
            <person name="Haji D."/>
            <person name="Matsunaga T."/>
            <person name="Armstrong E.E."/>
            <person name="Zych M."/>
            <person name="Ogawa Y."/>
            <person name="Stamenkovic-Radak M."/>
            <person name="Jelic M."/>
            <person name="Veselinovic M.S."/>
            <person name="Tanaskovic M."/>
            <person name="Eric P."/>
            <person name="Gao J.J."/>
            <person name="Katoh T.K."/>
            <person name="Toda M.J."/>
            <person name="Watabe H."/>
            <person name="Watada M."/>
            <person name="Davis J.S."/>
            <person name="Moyle L.C."/>
            <person name="Manoli G."/>
            <person name="Bertolini E."/>
            <person name="Kostal V."/>
            <person name="Hawley R.S."/>
            <person name="Takahashi A."/>
            <person name="Jones C.D."/>
            <person name="Price D.K."/>
            <person name="Whiteman N."/>
            <person name="Kopp A."/>
            <person name="Matute D.R."/>
            <person name="Petrov D.A."/>
        </authorList>
    </citation>
    <scope>NUCLEOTIDE SEQUENCE [LARGE SCALE GENOMIC DNA]</scope>
</reference>
<name>A0A6P4ETQ9_DRORH</name>
<proteinExistence type="predicted"/>
<feature type="region of interest" description="Disordered" evidence="1">
    <location>
        <begin position="794"/>
        <end position="822"/>
    </location>
</feature>
<feature type="region of interest" description="Disordered" evidence="1">
    <location>
        <begin position="374"/>
        <end position="402"/>
    </location>
</feature>
<feature type="domain" description="DUF4729" evidence="2">
    <location>
        <begin position="1092"/>
        <end position="1293"/>
    </location>
</feature>
<dbReference type="EnsemblMetazoa" id="XM_017126076.1">
    <property type="protein sequence ID" value="XP_016981565.1"/>
    <property type="gene ID" value="LOC108046417"/>
</dbReference>
<feature type="region of interest" description="Disordered" evidence="1">
    <location>
        <begin position="1"/>
        <end position="25"/>
    </location>
</feature>